<dbReference type="PANTHER" id="PTHR43427">
    <property type="entry name" value="CHLORIDE CHANNEL PROTEIN CLC-E"/>
    <property type="match status" value="1"/>
</dbReference>
<feature type="transmembrane region" description="Helical" evidence="5">
    <location>
        <begin position="256"/>
        <end position="277"/>
    </location>
</feature>
<feature type="transmembrane region" description="Helical" evidence="5">
    <location>
        <begin position="12"/>
        <end position="35"/>
    </location>
</feature>
<gene>
    <name evidence="6" type="ORF">LY28_00086</name>
</gene>
<dbReference type="PANTHER" id="PTHR43427:SF12">
    <property type="entry name" value="CHLORIDE TRANSPORTER"/>
    <property type="match status" value="1"/>
</dbReference>
<keyword evidence="2 5" id="KW-0812">Transmembrane</keyword>
<dbReference type="Gene3D" id="1.10.3080.10">
    <property type="entry name" value="Clc chloride channel"/>
    <property type="match status" value="1"/>
</dbReference>
<feature type="transmembrane region" description="Helical" evidence="5">
    <location>
        <begin position="147"/>
        <end position="167"/>
    </location>
</feature>
<evidence type="ECO:0000313" key="7">
    <source>
        <dbReference type="Proteomes" id="UP000248132"/>
    </source>
</evidence>
<feature type="transmembrane region" description="Helical" evidence="5">
    <location>
        <begin position="179"/>
        <end position="202"/>
    </location>
</feature>
<evidence type="ECO:0000313" key="6">
    <source>
        <dbReference type="EMBL" id="PYG90206.1"/>
    </source>
</evidence>
<feature type="transmembrane region" description="Helical" evidence="5">
    <location>
        <begin position="55"/>
        <end position="74"/>
    </location>
</feature>
<feature type="transmembrane region" description="Helical" evidence="5">
    <location>
        <begin position="376"/>
        <end position="396"/>
    </location>
</feature>
<feature type="transmembrane region" description="Helical" evidence="5">
    <location>
        <begin position="95"/>
        <end position="114"/>
    </location>
</feature>
<dbReference type="AlphaFoldDB" id="A0A318XPE1"/>
<comment type="caution">
    <text evidence="6">The sequence shown here is derived from an EMBL/GenBank/DDBJ whole genome shotgun (WGS) entry which is preliminary data.</text>
</comment>
<organism evidence="6 7">
    <name type="scientific">Ruminiclostridium sufflavum DSM 19573</name>
    <dbReference type="NCBI Taxonomy" id="1121337"/>
    <lineage>
        <taxon>Bacteria</taxon>
        <taxon>Bacillati</taxon>
        <taxon>Bacillota</taxon>
        <taxon>Clostridia</taxon>
        <taxon>Eubacteriales</taxon>
        <taxon>Oscillospiraceae</taxon>
        <taxon>Ruminiclostridium</taxon>
    </lineage>
</organism>
<dbReference type="RefSeq" id="WP_110460186.1">
    <property type="nucleotide sequence ID" value="NZ_QKMR01000001.1"/>
</dbReference>
<sequence length="417" mass="44766">MDVIKSKIKSALNYIITFFRWVALAGITGCVGGFIGAVFHKSVEFATEIRALDDFMIFLLPLGGLFIAMLYKRYNMSENTGTNHIIDSMRTEDKVPAVIAPLIFVSTVITHLFGGSAGREGAALQLGGGIGSQIGRIFHLDDKDTNVIVMCGMSGVFSALFGTPLTATMFAMGVISIGITYYSTFVPCLVSSIAAYVISLHFGIKPFRYVLSSVPELSLNSIFYTVLLSALCALLSIVFCVTMRRTEALYEKIKNQYVRILTGGIIVVVLTLIVGTRDYNGIGMDVIEKAMNGDTKPAAFLLKIIFTALTIGAGYKGGEIVPTFFIGSTFGCLFGAAVGINPGFCAAIGLVSLFCGVVNAPIAAIILSIEVFGSDGLLLFAIASSVSYMLSGYYGLYRSQKIVYSKLKTEFININAK</sequence>
<comment type="subcellular location">
    <subcellularLocation>
        <location evidence="1">Membrane</location>
        <topology evidence="1">Multi-pass membrane protein</topology>
    </subcellularLocation>
</comment>
<dbReference type="GO" id="GO:0015108">
    <property type="term" value="F:chloride transmembrane transporter activity"/>
    <property type="evidence" value="ECO:0007669"/>
    <property type="project" value="InterPro"/>
</dbReference>
<evidence type="ECO:0000256" key="1">
    <source>
        <dbReference type="ARBA" id="ARBA00004141"/>
    </source>
</evidence>
<protein>
    <submittedName>
        <fullName evidence="6">H+/Cl-antiporter ClcA</fullName>
    </submittedName>
</protein>
<evidence type="ECO:0000256" key="5">
    <source>
        <dbReference type="SAM" id="Phobius"/>
    </source>
</evidence>
<feature type="transmembrane region" description="Helical" evidence="5">
    <location>
        <begin position="222"/>
        <end position="244"/>
    </location>
</feature>
<reference evidence="6 7" key="1">
    <citation type="submission" date="2018-06" db="EMBL/GenBank/DDBJ databases">
        <title>Genomic Encyclopedia of Type Strains, Phase I: the one thousand microbial genomes (KMG-I) project.</title>
        <authorList>
            <person name="Kyrpides N."/>
        </authorList>
    </citation>
    <scope>NUCLEOTIDE SEQUENCE [LARGE SCALE GENOMIC DNA]</scope>
    <source>
        <strain evidence="6 7">DSM 19573</strain>
    </source>
</reference>
<keyword evidence="3 5" id="KW-1133">Transmembrane helix</keyword>
<dbReference type="InterPro" id="IPR001807">
    <property type="entry name" value="ClC"/>
</dbReference>
<dbReference type="InterPro" id="IPR014743">
    <property type="entry name" value="Cl-channel_core"/>
</dbReference>
<dbReference type="Pfam" id="PF00654">
    <property type="entry name" value="Voltage_CLC"/>
    <property type="match status" value="1"/>
</dbReference>
<evidence type="ECO:0000256" key="4">
    <source>
        <dbReference type="ARBA" id="ARBA00023136"/>
    </source>
</evidence>
<dbReference type="SUPFAM" id="SSF81340">
    <property type="entry name" value="Clc chloride channel"/>
    <property type="match status" value="1"/>
</dbReference>
<feature type="transmembrane region" description="Helical" evidence="5">
    <location>
        <begin position="346"/>
        <end position="369"/>
    </location>
</feature>
<keyword evidence="7" id="KW-1185">Reference proteome</keyword>
<dbReference type="OrthoDB" id="9767361at2"/>
<dbReference type="EMBL" id="QKMR01000001">
    <property type="protein sequence ID" value="PYG90206.1"/>
    <property type="molecule type" value="Genomic_DNA"/>
</dbReference>
<evidence type="ECO:0000256" key="2">
    <source>
        <dbReference type="ARBA" id="ARBA00022692"/>
    </source>
</evidence>
<dbReference type="GO" id="GO:0016020">
    <property type="term" value="C:membrane"/>
    <property type="evidence" value="ECO:0007669"/>
    <property type="project" value="UniProtKB-SubCell"/>
</dbReference>
<proteinExistence type="predicted"/>
<evidence type="ECO:0000256" key="3">
    <source>
        <dbReference type="ARBA" id="ARBA00022989"/>
    </source>
</evidence>
<accession>A0A318XPE1</accession>
<keyword evidence="4 5" id="KW-0472">Membrane</keyword>
<feature type="transmembrane region" description="Helical" evidence="5">
    <location>
        <begin position="320"/>
        <end position="340"/>
    </location>
</feature>
<dbReference type="InterPro" id="IPR050368">
    <property type="entry name" value="ClC-type_chloride_channel"/>
</dbReference>
<name>A0A318XPE1_9FIRM</name>
<dbReference type="Proteomes" id="UP000248132">
    <property type="component" value="Unassembled WGS sequence"/>
</dbReference>